<feature type="compositionally biased region" description="Low complexity" evidence="8">
    <location>
        <begin position="350"/>
        <end position="366"/>
    </location>
</feature>
<dbReference type="InterPro" id="IPR050366">
    <property type="entry name" value="BP-dependent_transpt_permease"/>
</dbReference>
<evidence type="ECO:0000259" key="9">
    <source>
        <dbReference type="PROSITE" id="PS50928"/>
    </source>
</evidence>
<organism evidence="10 11">
    <name type="scientific">Cellulosimicrobium cellulans</name>
    <name type="common">Arthrobacter luteus</name>
    <dbReference type="NCBI Taxonomy" id="1710"/>
    <lineage>
        <taxon>Bacteria</taxon>
        <taxon>Bacillati</taxon>
        <taxon>Actinomycetota</taxon>
        <taxon>Actinomycetes</taxon>
        <taxon>Micrococcales</taxon>
        <taxon>Promicromonosporaceae</taxon>
        <taxon>Cellulosimicrobium</taxon>
    </lineage>
</organism>
<dbReference type="GO" id="GO:0005886">
    <property type="term" value="C:plasma membrane"/>
    <property type="evidence" value="ECO:0007669"/>
    <property type="project" value="UniProtKB-SubCell"/>
</dbReference>
<dbReference type="InterPro" id="IPR035906">
    <property type="entry name" value="MetI-like_sf"/>
</dbReference>
<feature type="transmembrane region" description="Helical" evidence="7">
    <location>
        <begin position="134"/>
        <end position="156"/>
    </location>
</feature>
<gene>
    <name evidence="10" type="ORF">CBR64_11320</name>
</gene>
<comment type="subcellular location">
    <subcellularLocation>
        <location evidence="1 7">Cell membrane</location>
        <topology evidence="1 7">Multi-pass membrane protein</topology>
    </subcellularLocation>
</comment>
<evidence type="ECO:0000256" key="5">
    <source>
        <dbReference type="ARBA" id="ARBA00022989"/>
    </source>
</evidence>
<feature type="transmembrane region" description="Helical" evidence="7">
    <location>
        <begin position="168"/>
        <end position="188"/>
    </location>
</feature>
<feature type="transmembrane region" description="Helical" evidence="7">
    <location>
        <begin position="301"/>
        <end position="325"/>
    </location>
</feature>
<evidence type="ECO:0000256" key="4">
    <source>
        <dbReference type="ARBA" id="ARBA00022692"/>
    </source>
</evidence>
<dbReference type="RefSeq" id="WP_239576625.1">
    <property type="nucleotide sequence ID" value="NZ_CP021383.1"/>
</dbReference>
<evidence type="ECO:0000313" key="11">
    <source>
        <dbReference type="Proteomes" id="UP000196228"/>
    </source>
</evidence>
<keyword evidence="5 7" id="KW-1133">Transmembrane helix</keyword>
<dbReference type="KEGG" id="cceu:CBR64_11320"/>
<dbReference type="Pfam" id="PF00528">
    <property type="entry name" value="BPD_transp_1"/>
    <property type="match status" value="1"/>
</dbReference>
<dbReference type="InterPro" id="IPR000515">
    <property type="entry name" value="MetI-like"/>
</dbReference>
<evidence type="ECO:0000313" key="10">
    <source>
        <dbReference type="EMBL" id="ARU51981.1"/>
    </source>
</evidence>
<dbReference type="Gene3D" id="1.10.3720.10">
    <property type="entry name" value="MetI-like"/>
    <property type="match status" value="1"/>
</dbReference>
<proteinExistence type="inferred from homology"/>
<dbReference type="PROSITE" id="PS50928">
    <property type="entry name" value="ABC_TM1"/>
    <property type="match status" value="1"/>
</dbReference>
<feature type="region of interest" description="Disordered" evidence="8">
    <location>
        <begin position="350"/>
        <end position="388"/>
    </location>
</feature>
<keyword evidence="4 7" id="KW-0812">Transmembrane</keyword>
<feature type="transmembrane region" description="Helical" evidence="7">
    <location>
        <begin position="72"/>
        <end position="92"/>
    </location>
</feature>
<feature type="compositionally biased region" description="Acidic residues" evidence="8">
    <location>
        <begin position="370"/>
        <end position="379"/>
    </location>
</feature>
<reference evidence="10 11" key="1">
    <citation type="submission" date="2017-05" db="EMBL/GenBank/DDBJ databases">
        <authorList>
            <person name="Song R."/>
            <person name="Chenine A.L."/>
            <person name="Ruprecht R.M."/>
        </authorList>
    </citation>
    <scope>NUCLEOTIDE SEQUENCE [LARGE SCALE GENOMIC DNA]</scope>
    <source>
        <strain evidence="10 11">PSBB019</strain>
    </source>
</reference>
<accession>A0A1Y0HV04</accession>
<dbReference type="SUPFAM" id="SSF161098">
    <property type="entry name" value="MetI-like"/>
    <property type="match status" value="1"/>
</dbReference>
<name>A0A1Y0HV04_CELCE</name>
<dbReference type="GO" id="GO:0071916">
    <property type="term" value="F:dipeptide transmembrane transporter activity"/>
    <property type="evidence" value="ECO:0007669"/>
    <property type="project" value="TreeGrafter"/>
</dbReference>
<evidence type="ECO:0000256" key="3">
    <source>
        <dbReference type="ARBA" id="ARBA00022475"/>
    </source>
</evidence>
<protein>
    <submittedName>
        <fullName evidence="10">ABC transporter permease</fullName>
    </submittedName>
</protein>
<evidence type="ECO:0000256" key="1">
    <source>
        <dbReference type="ARBA" id="ARBA00004651"/>
    </source>
</evidence>
<feature type="transmembrane region" description="Helical" evidence="7">
    <location>
        <begin position="248"/>
        <end position="273"/>
    </location>
</feature>
<dbReference type="EMBL" id="CP021383">
    <property type="protein sequence ID" value="ARU51981.1"/>
    <property type="molecule type" value="Genomic_DNA"/>
</dbReference>
<dbReference type="PANTHER" id="PTHR43386:SF1">
    <property type="entry name" value="D,D-DIPEPTIDE TRANSPORT SYSTEM PERMEASE PROTEIN DDPC-RELATED"/>
    <property type="match status" value="1"/>
</dbReference>
<keyword evidence="3" id="KW-1003">Cell membrane</keyword>
<feature type="domain" description="ABC transmembrane type-1" evidence="9">
    <location>
        <begin position="130"/>
        <end position="322"/>
    </location>
</feature>
<keyword evidence="6 7" id="KW-0472">Membrane</keyword>
<evidence type="ECO:0000256" key="8">
    <source>
        <dbReference type="SAM" id="MobiDB-lite"/>
    </source>
</evidence>
<dbReference type="PANTHER" id="PTHR43386">
    <property type="entry name" value="OLIGOPEPTIDE TRANSPORT SYSTEM PERMEASE PROTEIN APPC"/>
    <property type="match status" value="1"/>
</dbReference>
<sequence>MSDNIRDTEIVTPAADAAPVATVVADGLAPATTTEGIVPDVRDVPAALDQDAPAAPARRGLRAMLPRRSGKLTAGIVLVVGILLFTFVAPFFTQDPRSTANARFLPPSAEHLLGTNHIGNDIFAQVAYGGQGSLMVGLVAGAIALVLSIVFGIVAGYRGRFTDEALSLVTNIMLVIPGLPLIIVISAYLQTRSLIIVAVILGLTAWPGAAIVLRMQAKSLRARDYVSAARVAGEKTPRIILVEIFPNLLPLLTAQFLGAVLLAILAEAGLSFLGLGPSGSITWGTILNQASANNALSLGMWWWFVPPGLLIALFGCGLALINFSLDEIINPRLRLGPAAVKSVRKARKAGLAADADPDAAGSDAPGADGGDPDGTDTDADDAKETVGA</sequence>
<evidence type="ECO:0000256" key="7">
    <source>
        <dbReference type="RuleBase" id="RU363032"/>
    </source>
</evidence>
<dbReference type="CDD" id="cd06261">
    <property type="entry name" value="TM_PBP2"/>
    <property type="match status" value="1"/>
</dbReference>
<dbReference type="Proteomes" id="UP000196228">
    <property type="component" value="Chromosome"/>
</dbReference>
<evidence type="ECO:0000256" key="2">
    <source>
        <dbReference type="ARBA" id="ARBA00022448"/>
    </source>
</evidence>
<keyword evidence="2 7" id="KW-0813">Transport</keyword>
<feature type="transmembrane region" description="Helical" evidence="7">
    <location>
        <begin position="194"/>
        <end position="213"/>
    </location>
</feature>
<dbReference type="AlphaFoldDB" id="A0A1Y0HV04"/>
<comment type="similarity">
    <text evidence="7">Belongs to the binding-protein-dependent transport system permease family.</text>
</comment>
<evidence type="ECO:0000256" key="6">
    <source>
        <dbReference type="ARBA" id="ARBA00023136"/>
    </source>
</evidence>